<protein>
    <submittedName>
        <fullName evidence="1">Uncharacterized protein</fullName>
    </submittedName>
</protein>
<dbReference type="InParanoid" id="G2YKN2"/>
<dbReference type="HOGENOM" id="CLU_2468801_0_0_1"/>
<organism evidence="1 2">
    <name type="scientific">Botryotinia fuckeliana (strain T4)</name>
    <name type="common">Noble rot fungus</name>
    <name type="synonym">Botrytis cinerea</name>
    <dbReference type="NCBI Taxonomy" id="999810"/>
    <lineage>
        <taxon>Eukaryota</taxon>
        <taxon>Fungi</taxon>
        <taxon>Dikarya</taxon>
        <taxon>Ascomycota</taxon>
        <taxon>Pezizomycotina</taxon>
        <taxon>Leotiomycetes</taxon>
        <taxon>Helotiales</taxon>
        <taxon>Sclerotiniaceae</taxon>
        <taxon>Botrytis</taxon>
    </lineage>
</organism>
<dbReference type="AlphaFoldDB" id="G2YKN2"/>
<evidence type="ECO:0000313" key="1">
    <source>
        <dbReference type="EMBL" id="CCD52180.1"/>
    </source>
</evidence>
<dbReference type="EMBL" id="FQ790341">
    <property type="protein sequence ID" value="CCD52180.1"/>
    <property type="molecule type" value="Genomic_DNA"/>
</dbReference>
<accession>G2YKN2</accession>
<sequence length="88" mass="9561">MVRIGVTLRGATFARRFATVIRIGIVNSDCRRSGFRKLSEWGSRHAKVSPPNIDHFGCCNLNLANLRFCSSVDNHSDSPGSAGSIARA</sequence>
<gene>
    <name evidence="1" type="ORF">BofuT4_P079750.1</name>
</gene>
<evidence type="ECO:0000313" key="2">
    <source>
        <dbReference type="Proteomes" id="UP000008177"/>
    </source>
</evidence>
<name>G2YKN2_BOTF4</name>
<proteinExistence type="predicted"/>
<dbReference type="Proteomes" id="UP000008177">
    <property type="component" value="Unplaced contigs"/>
</dbReference>
<reference evidence="2" key="1">
    <citation type="journal article" date="2011" name="PLoS Genet.">
        <title>Genomic analysis of the necrotrophic fungal pathogens Sclerotinia sclerotiorum and Botrytis cinerea.</title>
        <authorList>
            <person name="Amselem J."/>
            <person name="Cuomo C.A."/>
            <person name="van Kan J.A."/>
            <person name="Viaud M."/>
            <person name="Benito E.P."/>
            <person name="Couloux A."/>
            <person name="Coutinho P.M."/>
            <person name="de Vries R.P."/>
            <person name="Dyer P.S."/>
            <person name="Fillinger S."/>
            <person name="Fournier E."/>
            <person name="Gout L."/>
            <person name="Hahn M."/>
            <person name="Kohn L."/>
            <person name="Lapalu N."/>
            <person name="Plummer K.M."/>
            <person name="Pradier J.M."/>
            <person name="Quevillon E."/>
            <person name="Sharon A."/>
            <person name="Simon A."/>
            <person name="ten Have A."/>
            <person name="Tudzynski B."/>
            <person name="Tudzynski P."/>
            <person name="Wincker P."/>
            <person name="Andrew M."/>
            <person name="Anthouard V."/>
            <person name="Beever R.E."/>
            <person name="Beffa R."/>
            <person name="Benoit I."/>
            <person name="Bouzid O."/>
            <person name="Brault B."/>
            <person name="Chen Z."/>
            <person name="Choquer M."/>
            <person name="Collemare J."/>
            <person name="Cotton P."/>
            <person name="Danchin E.G."/>
            <person name="Da Silva C."/>
            <person name="Gautier A."/>
            <person name="Giraud C."/>
            <person name="Giraud T."/>
            <person name="Gonzalez C."/>
            <person name="Grossetete S."/>
            <person name="Guldener U."/>
            <person name="Henrissat B."/>
            <person name="Howlett B.J."/>
            <person name="Kodira C."/>
            <person name="Kretschmer M."/>
            <person name="Lappartient A."/>
            <person name="Leroch M."/>
            <person name="Levis C."/>
            <person name="Mauceli E."/>
            <person name="Neuveglise C."/>
            <person name="Oeser B."/>
            <person name="Pearson M."/>
            <person name="Poulain J."/>
            <person name="Poussereau N."/>
            <person name="Quesneville H."/>
            <person name="Rascle C."/>
            <person name="Schumacher J."/>
            <person name="Segurens B."/>
            <person name="Sexton A."/>
            <person name="Silva E."/>
            <person name="Sirven C."/>
            <person name="Soanes D.M."/>
            <person name="Talbot N.J."/>
            <person name="Templeton M."/>
            <person name="Yandava C."/>
            <person name="Yarden O."/>
            <person name="Zeng Q."/>
            <person name="Rollins J.A."/>
            <person name="Lebrun M.H."/>
            <person name="Dickman M."/>
        </authorList>
    </citation>
    <scope>NUCLEOTIDE SEQUENCE [LARGE SCALE GENOMIC DNA]</scope>
    <source>
        <strain evidence="2">T4</strain>
    </source>
</reference>